<dbReference type="InterPro" id="IPR016457">
    <property type="entry name" value="Formylmethanofuran_DH_bsu"/>
</dbReference>
<dbReference type="SUPFAM" id="SSF53706">
    <property type="entry name" value="Formate dehydrogenase/DMSO reductase, domains 1-3"/>
    <property type="match status" value="1"/>
</dbReference>
<name>A0ABX5YMI8_9PLAN</name>
<protein>
    <recommendedName>
        <fullName evidence="3">Formylmethanofuran dehydrogenase subunit B</fullName>
    </recommendedName>
</protein>
<sequence>MKNLIEDVTCAGCYCACDDIRLETDGQQIQEVQTTCSQGQAWFERAATTDQLVPQIQGQPVSQTTAIERAVELIQQAQAPLVTGFSQTSTDTQRAAVALADQTGASIDTGATAVTRALQQVGEATCTLGEVRSRADLIIYWGAADLLSNARHRQSLVTTSPEITRKTVVMGEAGSLVSDFADECIQIEPERELEVIWQLRALLKGVDLAGKEPVGIAEAELQSLASQLKQSKYIVFFTGPAFKQGLLAHRKLEALSLLVKEIQSERRCHAITVPNSSETKGAEHVLAWQTGYAATVNFASGFPRYSPGEYQATRLLEQSQVDLCILTGGNPLAGLSDKAIKNLKQVASILAGPVLLPDFQPDVFLPTGITGIHFPGSMYRYDGTPLPLRGFLPTVQNSEADVLKQISQSL</sequence>
<evidence type="ECO:0008006" key="3">
    <source>
        <dbReference type="Google" id="ProtNLM"/>
    </source>
</evidence>
<evidence type="ECO:0000313" key="2">
    <source>
        <dbReference type="Proteomes" id="UP000322887"/>
    </source>
</evidence>
<gene>
    <name evidence="1" type="ORF">GmarT_27960</name>
</gene>
<accession>A0ABX5YMI8</accession>
<dbReference type="EMBL" id="CP042910">
    <property type="protein sequence ID" value="QEG16926.1"/>
    <property type="molecule type" value="Genomic_DNA"/>
</dbReference>
<dbReference type="GeneID" id="98647344"/>
<evidence type="ECO:0000313" key="1">
    <source>
        <dbReference type="EMBL" id="QEG16926.1"/>
    </source>
</evidence>
<dbReference type="RefSeq" id="WP_002686308.1">
    <property type="nucleotide sequence ID" value="NZ_CP042910.1"/>
</dbReference>
<reference evidence="1 2" key="1">
    <citation type="submission" date="2019-08" db="EMBL/GenBank/DDBJ databases">
        <title>Deep-cultivation of Planctomycetes and their phenomic and genomic characterization uncovers novel biology.</title>
        <authorList>
            <person name="Wiegand S."/>
            <person name="Jogler M."/>
            <person name="Boedeker C."/>
            <person name="Pinto D."/>
            <person name="Vollmers J."/>
            <person name="Rivas-Marin E."/>
            <person name="Kohn T."/>
            <person name="Peeters S.H."/>
            <person name="Heuer A."/>
            <person name="Rast P."/>
            <person name="Oberbeckmann S."/>
            <person name="Bunk B."/>
            <person name="Jeske O."/>
            <person name="Meyerdierks A."/>
            <person name="Storesund J.E."/>
            <person name="Kallscheuer N."/>
            <person name="Luecker S."/>
            <person name="Lage O.M."/>
            <person name="Pohl T."/>
            <person name="Merkel B.J."/>
            <person name="Hornburger P."/>
            <person name="Mueller R.-W."/>
            <person name="Bruemmer F."/>
            <person name="Labrenz M."/>
            <person name="Spormann A.M."/>
            <person name="Op den Camp H."/>
            <person name="Overmann J."/>
            <person name="Amann R."/>
            <person name="Jetten M.S.M."/>
            <person name="Mascher T."/>
            <person name="Medema M.H."/>
            <person name="Devos D.P."/>
            <person name="Kaster A.-K."/>
            <person name="Ovreas L."/>
            <person name="Rohde M."/>
            <person name="Galperin M.Y."/>
            <person name="Jogler C."/>
        </authorList>
    </citation>
    <scope>NUCLEOTIDE SEQUENCE [LARGE SCALE GENOMIC DNA]</scope>
    <source>
        <strain evidence="1 2">DSM 8797</strain>
    </source>
</reference>
<keyword evidence="2" id="KW-1185">Reference proteome</keyword>
<dbReference type="Proteomes" id="UP000322887">
    <property type="component" value="Chromosome"/>
</dbReference>
<proteinExistence type="predicted"/>
<dbReference type="PIRSF" id="PIRSF005646">
    <property type="entry name" value="FwdB"/>
    <property type="match status" value="1"/>
</dbReference>
<organism evidence="1 2">
    <name type="scientific">Gimesia maris</name>
    <dbReference type="NCBI Taxonomy" id="122"/>
    <lineage>
        <taxon>Bacteria</taxon>
        <taxon>Pseudomonadati</taxon>
        <taxon>Planctomycetota</taxon>
        <taxon>Planctomycetia</taxon>
        <taxon>Planctomycetales</taxon>
        <taxon>Planctomycetaceae</taxon>
        <taxon>Gimesia</taxon>
    </lineage>
</organism>